<dbReference type="SUPFAM" id="SSF48403">
    <property type="entry name" value="Ankyrin repeat"/>
    <property type="match status" value="1"/>
</dbReference>
<dbReference type="Gene3D" id="3.40.50.12230">
    <property type="match status" value="1"/>
</dbReference>
<dbReference type="RefSeq" id="WP_211011945.1">
    <property type="nucleotide sequence ID" value="NZ_JASJUT010000011.1"/>
</dbReference>
<dbReference type="PANTHER" id="PTHR11138">
    <property type="entry name" value="METHIONYL-TRNA FORMYLTRANSFERASE"/>
    <property type="match status" value="1"/>
</dbReference>
<dbReference type="InterPro" id="IPR002110">
    <property type="entry name" value="Ankyrin_rpt"/>
</dbReference>
<dbReference type="PROSITE" id="PS50297">
    <property type="entry name" value="ANK_REP_REGION"/>
    <property type="match status" value="1"/>
</dbReference>
<accession>A0ABT7ERB4</accession>
<evidence type="ECO:0000259" key="2">
    <source>
        <dbReference type="Pfam" id="PF00551"/>
    </source>
</evidence>
<dbReference type="SUPFAM" id="SSF53328">
    <property type="entry name" value="Formyltransferase"/>
    <property type="match status" value="1"/>
</dbReference>
<feature type="domain" description="Formyl transferase N-terminal" evidence="2">
    <location>
        <begin position="67"/>
        <end position="165"/>
    </location>
</feature>
<name>A0ABT7ERB4_9GAMM</name>
<dbReference type="InterPro" id="IPR036477">
    <property type="entry name" value="Formyl_transf_N_sf"/>
</dbReference>
<dbReference type="CDD" id="cd08369">
    <property type="entry name" value="FMT_core"/>
    <property type="match status" value="1"/>
</dbReference>
<keyword evidence="1" id="KW-0040">ANK repeat</keyword>
<reference evidence="3 4" key="1">
    <citation type="submission" date="2023-05" db="EMBL/GenBank/DDBJ databases">
        <title>Pseudoalteromonas ardens sp. nov., Pseudoalteromonas obscura sp. nov., and Pseudoalteromonas umbrosa sp. nov., isolated from the coral Montipora capitata.</title>
        <authorList>
            <person name="Thomas E.M."/>
            <person name="Smith E.M."/>
            <person name="Papke E."/>
            <person name="Shlafstein M.D."/>
            <person name="Oline D.K."/>
            <person name="Videau P."/>
            <person name="Saw J.H."/>
            <person name="Strangman W.K."/>
            <person name="Ushijima B."/>
        </authorList>
    </citation>
    <scope>NUCLEOTIDE SEQUENCE [LARGE SCALE GENOMIC DNA]</scope>
    <source>
        <strain evidence="3 4">P94</strain>
    </source>
</reference>
<gene>
    <name evidence="3" type="ORF">QNM18_21315</name>
</gene>
<evidence type="ECO:0000313" key="3">
    <source>
        <dbReference type="EMBL" id="MDK2597604.1"/>
    </source>
</evidence>
<dbReference type="InterPro" id="IPR002376">
    <property type="entry name" value="Formyl_transf_N"/>
</dbReference>
<dbReference type="Pfam" id="PF00551">
    <property type="entry name" value="Formyl_trans_N"/>
    <property type="match status" value="1"/>
</dbReference>
<dbReference type="Gene3D" id="1.25.40.20">
    <property type="entry name" value="Ankyrin repeat-containing domain"/>
    <property type="match status" value="1"/>
</dbReference>
<feature type="repeat" description="ANK" evidence="1">
    <location>
        <begin position="302"/>
        <end position="334"/>
    </location>
</feature>
<dbReference type="InterPro" id="IPR036770">
    <property type="entry name" value="Ankyrin_rpt-contain_sf"/>
</dbReference>
<organism evidence="3 4">
    <name type="scientific">Pseudoalteromonas obscura</name>
    <dbReference type="NCBI Taxonomy" id="3048491"/>
    <lineage>
        <taxon>Bacteria</taxon>
        <taxon>Pseudomonadati</taxon>
        <taxon>Pseudomonadota</taxon>
        <taxon>Gammaproteobacteria</taxon>
        <taxon>Alteromonadales</taxon>
        <taxon>Pseudoalteromonadaceae</taxon>
        <taxon>Pseudoalteromonas</taxon>
    </lineage>
</organism>
<dbReference type="PANTHER" id="PTHR11138:SF5">
    <property type="entry name" value="METHIONYL-TRNA FORMYLTRANSFERASE, MITOCHONDRIAL"/>
    <property type="match status" value="1"/>
</dbReference>
<keyword evidence="4" id="KW-1185">Reference proteome</keyword>
<evidence type="ECO:0000256" key="1">
    <source>
        <dbReference type="PROSITE-ProRule" id="PRU00023"/>
    </source>
</evidence>
<dbReference type="PROSITE" id="PS50088">
    <property type="entry name" value="ANK_REPEAT"/>
    <property type="match status" value="1"/>
</dbReference>
<dbReference type="Pfam" id="PF12796">
    <property type="entry name" value="Ank_2"/>
    <property type="match status" value="1"/>
</dbReference>
<sequence>MKVIIGGKNNIAIGVAKHIKENLPDVELVAVFNRNDDGVDGHQLSFKKYCLENDLRSVSLDEAYVEKGDVFLSLEFDRIIKPSKFKHEKVFNIHFSKLPQYKGMYTSALPILNNESESAVTFHYIDDGIDTGDIIYQKVFSIDLNETAKSLYSKYINYGTQLVIENIESILYGQCSGKKQSAVDSSYYSSSSINYRCLEIDLNKTAIEVKKQIDAFTFRDYQLVELFSTKVLGAEILDEVSGLKPGSVISENEQFILLSTVDYNLKVYKDCLDSLLEASSCNNLTEVKSLINPFNINEKNEKGWSPIIVAAYHGSLDVIAYLVENGADINDINNNGTSVFMYAKNFALKSFNREYLEKLIDLGADVNLKDFHGLDVFDYVAMNKQQEQIEFMEKFR</sequence>
<protein>
    <submittedName>
        <fullName evidence="3">Formyltransferase family protein</fullName>
    </submittedName>
</protein>
<comment type="caution">
    <text evidence="3">The sequence shown here is derived from an EMBL/GenBank/DDBJ whole genome shotgun (WGS) entry which is preliminary data.</text>
</comment>
<proteinExistence type="predicted"/>
<dbReference type="Proteomes" id="UP001231915">
    <property type="component" value="Unassembled WGS sequence"/>
</dbReference>
<dbReference type="SMART" id="SM00248">
    <property type="entry name" value="ANK"/>
    <property type="match status" value="2"/>
</dbReference>
<evidence type="ECO:0000313" key="4">
    <source>
        <dbReference type="Proteomes" id="UP001231915"/>
    </source>
</evidence>
<dbReference type="EMBL" id="JASJUT010000011">
    <property type="protein sequence ID" value="MDK2597604.1"/>
    <property type="molecule type" value="Genomic_DNA"/>
</dbReference>